<name>A0A2P1NIT5_9BURK</name>
<dbReference type="EMBL" id="CP027792">
    <property type="protein sequence ID" value="AVP56953.1"/>
    <property type="molecule type" value="Genomic_DNA"/>
</dbReference>
<dbReference type="RefSeq" id="WP_106845510.1">
    <property type="nucleotide sequence ID" value="NZ_CP027792.1"/>
</dbReference>
<evidence type="ECO:0000313" key="2">
    <source>
        <dbReference type="Proteomes" id="UP000241829"/>
    </source>
</evidence>
<protein>
    <submittedName>
        <fullName evidence="1">Uncharacterized protein</fullName>
    </submittedName>
</protein>
<dbReference type="Proteomes" id="UP000241829">
    <property type="component" value="Chromosome"/>
</dbReference>
<proteinExistence type="predicted"/>
<evidence type="ECO:0000313" key="1">
    <source>
        <dbReference type="EMBL" id="AVP56953.1"/>
    </source>
</evidence>
<keyword evidence="2" id="KW-1185">Reference proteome</keyword>
<dbReference type="KEGG" id="melm:C7H73_04245"/>
<dbReference type="OrthoDB" id="5297048at2"/>
<dbReference type="AlphaFoldDB" id="A0A2P1NIT5"/>
<organism evidence="1 2">
    <name type="scientific">Pulveribacter suum</name>
    <dbReference type="NCBI Taxonomy" id="2116657"/>
    <lineage>
        <taxon>Bacteria</taxon>
        <taxon>Pseudomonadati</taxon>
        <taxon>Pseudomonadota</taxon>
        <taxon>Betaproteobacteria</taxon>
        <taxon>Burkholderiales</taxon>
        <taxon>Comamonadaceae</taxon>
        <taxon>Pulveribacter</taxon>
    </lineage>
</organism>
<reference evidence="2" key="1">
    <citation type="submission" date="2018-03" db="EMBL/GenBank/DDBJ databases">
        <title>Genome sequencing of Melaminivora sp. strain SC2-7.</title>
        <authorList>
            <person name="Kim S.-J."/>
            <person name="Heo J."/>
            <person name="Ahn J.-H."/>
            <person name="Kwon S.-W."/>
        </authorList>
    </citation>
    <scope>NUCLEOTIDE SEQUENCE [LARGE SCALE GENOMIC DNA]</scope>
    <source>
        <strain evidence="2">SC2-7</strain>
    </source>
</reference>
<accession>A0A2P1NIT5</accession>
<gene>
    <name evidence="1" type="ORF">C7H73_04245</name>
</gene>
<sequence length="103" mass="11456">MQSEVFVTLTPGDELRLDLQGSQPMEHEQARRWLDDEFIRMECEPLRASGKVLLADKVLTVAQAAGARHFADAQWATQFARATVAALSRPMVRVDVPAMAVSF</sequence>